<dbReference type="EMBL" id="JAMZMK010007835">
    <property type="protein sequence ID" value="KAI7743026.1"/>
    <property type="molecule type" value="Genomic_DNA"/>
</dbReference>
<sequence length="318" mass="35538">MGSFKDPKTWIPHITPKDCSQKICSIYCTKWCKYIVLPSPPPPPPLSTNDSGGAALSPVAIVVITLIGTFFLLMGYYYMISRYCSREVSYNLDIQTHDLELGVDVRDEPDDHSNYVPWVVVGKGLDEGFIKSISVFKYKKEDGLFTCTDCSVCLGEFQENESIKVLPKCSHAFHVYCIDTWLKTHLNCPLCRANVCCDVKSSRPVSPPPLLPPLPVLTNELGESDVTLEVRDEGQVKLKRSKSMDYLGQTRVSLAQVMFLNQTHEMTRQEVGTRGDVGSSENVLEGNNKDLNFVNVNHFGVKRSYSSGGYLFSTRNGE</sequence>
<reference evidence="12" key="1">
    <citation type="submission" date="2022-06" db="EMBL/GenBank/DDBJ databases">
        <title>Uncovering the hologenomic basis of an extraordinary plant invasion.</title>
        <authorList>
            <person name="Bieker V.C."/>
            <person name="Martin M.D."/>
            <person name="Gilbert T."/>
            <person name="Hodgins K."/>
            <person name="Battlay P."/>
            <person name="Petersen B."/>
            <person name="Wilson J."/>
        </authorList>
    </citation>
    <scope>NUCLEOTIDE SEQUENCE</scope>
    <source>
        <strain evidence="12">AA19_3_7</strain>
        <tissue evidence="12">Leaf</tissue>
    </source>
</reference>
<comment type="catalytic activity">
    <reaction evidence="1">
        <text>S-ubiquitinyl-[E2 ubiquitin-conjugating enzyme]-L-cysteine + [acceptor protein]-L-lysine = [E2 ubiquitin-conjugating enzyme]-L-cysteine + N(6)-ubiquitinyl-[acceptor protein]-L-lysine.</text>
        <dbReference type="EC" id="2.3.2.27"/>
    </reaction>
</comment>
<evidence type="ECO:0000256" key="1">
    <source>
        <dbReference type="ARBA" id="ARBA00000900"/>
    </source>
</evidence>
<dbReference type="Gene3D" id="3.30.40.10">
    <property type="entry name" value="Zinc/RING finger domain, C3HC4 (zinc finger)"/>
    <property type="match status" value="1"/>
</dbReference>
<comment type="pathway">
    <text evidence="2">Protein modification; protein ubiquitination.</text>
</comment>
<evidence type="ECO:0000256" key="8">
    <source>
        <dbReference type="ARBA" id="ARBA00022833"/>
    </source>
</evidence>
<dbReference type="SMART" id="SM00184">
    <property type="entry name" value="RING"/>
    <property type="match status" value="1"/>
</dbReference>
<evidence type="ECO:0000256" key="5">
    <source>
        <dbReference type="ARBA" id="ARBA00022723"/>
    </source>
</evidence>
<dbReference type="Proteomes" id="UP001206925">
    <property type="component" value="Unassembled WGS sequence"/>
</dbReference>
<evidence type="ECO:0000313" key="12">
    <source>
        <dbReference type="EMBL" id="KAI7743026.1"/>
    </source>
</evidence>
<dbReference type="SUPFAM" id="SSF57850">
    <property type="entry name" value="RING/U-box"/>
    <property type="match status" value="1"/>
</dbReference>
<keyword evidence="13" id="KW-1185">Reference proteome</keyword>
<keyword evidence="10" id="KW-0812">Transmembrane</keyword>
<proteinExistence type="predicted"/>
<keyword evidence="10" id="KW-1133">Transmembrane helix</keyword>
<feature type="transmembrane region" description="Helical" evidence="10">
    <location>
        <begin position="55"/>
        <end position="79"/>
    </location>
</feature>
<accession>A0AAD5CJG5</accession>
<evidence type="ECO:0000256" key="2">
    <source>
        <dbReference type="ARBA" id="ARBA00004906"/>
    </source>
</evidence>
<keyword evidence="4" id="KW-0808">Transferase</keyword>
<dbReference type="InterPro" id="IPR013083">
    <property type="entry name" value="Znf_RING/FYVE/PHD"/>
</dbReference>
<dbReference type="CDD" id="cd16461">
    <property type="entry name" value="RING-H2_EL5-like"/>
    <property type="match status" value="1"/>
</dbReference>
<evidence type="ECO:0000256" key="6">
    <source>
        <dbReference type="ARBA" id="ARBA00022771"/>
    </source>
</evidence>
<keyword evidence="7" id="KW-0833">Ubl conjugation pathway</keyword>
<evidence type="ECO:0000256" key="10">
    <source>
        <dbReference type="SAM" id="Phobius"/>
    </source>
</evidence>
<evidence type="ECO:0000313" key="13">
    <source>
        <dbReference type="Proteomes" id="UP001206925"/>
    </source>
</evidence>
<dbReference type="EC" id="2.3.2.27" evidence="3"/>
<organism evidence="12 13">
    <name type="scientific">Ambrosia artemisiifolia</name>
    <name type="common">Common ragweed</name>
    <dbReference type="NCBI Taxonomy" id="4212"/>
    <lineage>
        <taxon>Eukaryota</taxon>
        <taxon>Viridiplantae</taxon>
        <taxon>Streptophyta</taxon>
        <taxon>Embryophyta</taxon>
        <taxon>Tracheophyta</taxon>
        <taxon>Spermatophyta</taxon>
        <taxon>Magnoliopsida</taxon>
        <taxon>eudicotyledons</taxon>
        <taxon>Gunneridae</taxon>
        <taxon>Pentapetalae</taxon>
        <taxon>asterids</taxon>
        <taxon>campanulids</taxon>
        <taxon>Asterales</taxon>
        <taxon>Asteraceae</taxon>
        <taxon>Asteroideae</taxon>
        <taxon>Heliantheae alliance</taxon>
        <taxon>Heliantheae</taxon>
        <taxon>Ambrosia</taxon>
    </lineage>
</organism>
<dbReference type="GO" id="GO:0008270">
    <property type="term" value="F:zinc ion binding"/>
    <property type="evidence" value="ECO:0007669"/>
    <property type="project" value="UniProtKB-KW"/>
</dbReference>
<dbReference type="GO" id="GO:0061630">
    <property type="term" value="F:ubiquitin protein ligase activity"/>
    <property type="evidence" value="ECO:0007669"/>
    <property type="project" value="UniProtKB-EC"/>
</dbReference>
<evidence type="ECO:0000259" key="11">
    <source>
        <dbReference type="PROSITE" id="PS50089"/>
    </source>
</evidence>
<evidence type="ECO:0000256" key="4">
    <source>
        <dbReference type="ARBA" id="ARBA00022679"/>
    </source>
</evidence>
<name>A0AAD5CJG5_AMBAR</name>
<dbReference type="Pfam" id="PF13639">
    <property type="entry name" value="zf-RING_2"/>
    <property type="match status" value="1"/>
</dbReference>
<gene>
    <name evidence="12" type="ORF">M8C21_032691</name>
</gene>
<dbReference type="GO" id="GO:0016567">
    <property type="term" value="P:protein ubiquitination"/>
    <property type="evidence" value="ECO:0007669"/>
    <property type="project" value="InterPro"/>
</dbReference>
<dbReference type="AlphaFoldDB" id="A0AAD5CJG5"/>
<keyword evidence="5" id="KW-0479">Metal-binding</keyword>
<protein>
    <recommendedName>
        <fullName evidence="3">RING-type E3 ubiquitin transferase</fullName>
        <ecNumber evidence="3">2.3.2.27</ecNumber>
    </recommendedName>
</protein>
<comment type="caution">
    <text evidence="12">The sequence shown here is derived from an EMBL/GenBank/DDBJ whole genome shotgun (WGS) entry which is preliminary data.</text>
</comment>
<dbReference type="InterPro" id="IPR044600">
    <property type="entry name" value="ATL1/ATL16-like"/>
</dbReference>
<evidence type="ECO:0000256" key="7">
    <source>
        <dbReference type="ARBA" id="ARBA00022786"/>
    </source>
</evidence>
<dbReference type="PANTHER" id="PTHR46913:SF22">
    <property type="entry name" value="RING-TYPE E3 UBIQUITIN TRANSFERASE"/>
    <property type="match status" value="1"/>
</dbReference>
<keyword evidence="10" id="KW-0472">Membrane</keyword>
<dbReference type="PANTHER" id="PTHR46913">
    <property type="entry name" value="RING-H2 FINGER PROTEIN ATL16"/>
    <property type="match status" value="1"/>
</dbReference>
<evidence type="ECO:0000256" key="9">
    <source>
        <dbReference type="PROSITE-ProRule" id="PRU00175"/>
    </source>
</evidence>
<feature type="domain" description="RING-type" evidence="11">
    <location>
        <begin position="150"/>
        <end position="192"/>
    </location>
</feature>
<dbReference type="InterPro" id="IPR001841">
    <property type="entry name" value="Znf_RING"/>
</dbReference>
<evidence type="ECO:0000256" key="3">
    <source>
        <dbReference type="ARBA" id="ARBA00012483"/>
    </source>
</evidence>
<keyword evidence="6 9" id="KW-0863">Zinc-finger</keyword>
<keyword evidence="8" id="KW-0862">Zinc</keyword>
<dbReference type="PROSITE" id="PS50089">
    <property type="entry name" value="ZF_RING_2"/>
    <property type="match status" value="1"/>
</dbReference>